<dbReference type="RefSeq" id="WP_093047745.1">
    <property type="nucleotide sequence ID" value="NZ_FOGT01000003.1"/>
</dbReference>
<dbReference type="Proteomes" id="UP000198571">
    <property type="component" value="Unassembled WGS sequence"/>
</dbReference>
<dbReference type="OrthoDB" id="2867385at2"/>
<proteinExistence type="predicted"/>
<gene>
    <name evidence="1" type="ORF">SAMN05518684_10327</name>
</gene>
<accession>A0A1H9RA74</accession>
<evidence type="ECO:0000313" key="1">
    <source>
        <dbReference type="EMBL" id="SER68823.1"/>
    </source>
</evidence>
<reference evidence="2" key="1">
    <citation type="submission" date="2016-10" db="EMBL/GenBank/DDBJ databases">
        <authorList>
            <person name="Varghese N."/>
            <person name="Submissions S."/>
        </authorList>
    </citation>
    <scope>NUCLEOTIDE SEQUENCE [LARGE SCALE GENOMIC DNA]</scope>
    <source>
        <strain evidence="2">S9</strain>
    </source>
</reference>
<evidence type="ECO:0000313" key="2">
    <source>
        <dbReference type="Proteomes" id="UP000198571"/>
    </source>
</evidence>
<dbReference type="EMBL" id="FOGT01000003">
    <property type="protein sequence ID" value="SER68823.1"/>
    <property type="molecule type" value="Genomic_DNA"/>
</dbReference>
<sequence>MGHLKLEGRPFVNEYLVTGLSDNLLTLKPAGTDHFLENHTTGVEIKWIHLPGHAEGTRLHKLLFRNLTPLTAHIQVRIHYNVIDYQCVPFVYFSPHNEAMMLCHDKSYYLIGGLGPSGGPLQYQTNETDLNKSLKSSPPHTFFQPVSQESSAWGMMYEIQLAPYGYAHLYDWEVSHDNLCALETSHELLRNLLGKKKAAVKEVLKR</sequence>
<keyword evidence="2" id="KW-1185">Reference proteome</keyword>
<name>A0A1H9RA74_9BACI</name>
<organism evidence="1 2">
    <name type="scientific">Salipaludibacillus aurantiacus</name>
    <dbReference type="NCBI Taxonomy" id="1601833"/>
    <lineage>
        <taxon>Bacteria</taxon>
        <taxon>Bacillati</taxon>
        <taxon>Bacillota</taxon>
        <taxon>Bacilli</taxon>
        <taxon>Bacillales</taxon>
        <taxon>Bacillaceae</taxon>
    </lineage>
</organism>
<protein>
    <submittedName>
        <fullName evidence="1">Uncharacterized protein</fullName>
    </submittedName>
</protein>
<dbReference type="AlphaFoldDB" id="A0A1H9RA74"/>